<organism evidence="8 9">
    <name type="scientific">Ancylobacter tetraedralis</name>
    <dbReference type="NCBI Taxonomy" id="217068"/>
    <lineage>
        <taxon>Bacteria</taxon>
        <taxon>Pseudomonadati</taxon>
        <taxon>Pseudomonadota</taxon>
        <taxon>Alphaproteobacteria</taxon>
        <taxon>Hyphomicrobiales</taxon>
        <taxon>Xanthobacteraceae</taxon>
        <taxon>Ancylobacter</taxon>
    </lineage>
</organism>
<dbReference type="InterPro" id="IPR050131">
    <property type="entry name" value="Peptidase_S8_subtilisin-like"/>
</dbReference>
<dbReference type="Pfam" id="PF00082">
    <property type="entry name" value="Peptidase_S8"/>
    <property type="match status" value="1"/>
</dbReference>
<gene>
    <name evidence="8" type="ORF">FHS55_003036</name>
</gene>
<name>A0A839ZCF1_9HYPH</name>
<dbReference type="GO" id="GO:0006508">
    <property type="term" value="P:proteolysis"/>
    <property type="evidence" value="ECO:0007669"/>
    <property type="project" value="UniProtKB-KW"/>
</dbReference>
<accession>A0A839ZCF1</accession>
<evidence type="ECO:0000256" key="2">
    <source>
        <dbReference type="ARBA" id="ARBA00022670"/>
    </source>
</evidence>
<dbReference type="PRINTS" id="PR00723">
    <property type="entry name" value="SUBTILISIN"/>
</dbReference>
<dbReference type="InterPro" id="IPR015500">
    <property type="entry name" value="Peptidase_S8_subtilisin-rel"/>
</dbReference>
<dbReference type="GO" id="GO:0004252">
    <property type="term" value="F:serine-type endopeptidase activity"/>
    <property type="evidence" value="ECO:0007669"/>
    <property type="project" value="UniProtKB-UniRule"/>
</dbReference>
<dbReference type="PANTHER" id="PTHR43806:SF11">
    <property type="entry name" value="CEREVISIN-RELATED"/>
    <property type="match status" value="1"/>
</dbReference>
<keyword evidence="3 5" id="KW-0378">Hydrolase</keyword>
<dbReference type="PANTHER" id="PTHR43806">
    <property type="entry name" value="PEPTIDASE S8"/>
    <property type="match status" value="1"/>
</dbReference>
<dbReference type="InterPro" id="IPR023828">
    <property type="entry name" value="Peptidase_S8_Ser-AS"/>
</dbReference>
<evidence type="ECO:0000313" key="9">
    <source>
        <dbReference type="Proteomes" id="UP000533469"/>
    </source>
</evidence>
<dbReference type="InterPro" id="IPR023827">
    <property type="entry name" value="Peptidase_S8_Asp-AS"/>
</dbReference>
<evidence type="ECO:0000256" key="4">
    <source>
        <dbReference type="ARBA" id="ARBA00022825"/>
    </source>
</evidence>
<evidence type="ECO:0000256" key="3">
    <source>
        <dbReference type="ARBA" id="ARBA00022801"/>
    </source>
</evidence>
<dbReference type="SUPFAM" id="SSF52743">
    <property type="entry name" value="Subtilisin-like"/>
    <property type="match status" value="1"/>
</dbReference>
<dbReference type="Proteomes" id="UP000533469">
    <property type="component" value="Unassembled WGS sequence"/>
</dbReference>
<sequence length="418" mass="44290">MDRIFIRVPSQDLRLDLLTGAALELKGRRPVASFSQSDTLLMDVDDDERHRLLVLGAQVFSDVQFDVLPGISGGEDGRCGIHENVPADGRLSPAGGRVAGNLREVIAQIGAPSAWEHARGQGVTIAVVDTGIVQNLRELPMPRRSAVDLSDAFRGQIWADDVGHGSMCAAIAAGSSIAGAYDGVAPEARVLSARSNLRSVDLFRIYDNLLRSLDNGDLQGRVVATNSYGLYVCDSPGVMPQDHPFMSVIESAVAAGVFVCFAAGNNHYSDVCRYEPDKCGPNSIWGPNSHDMVVSVGTVNRALSNCDSLTPHANSSRGPGEWAKHHPKPDCVAPTYGIVPWGDGYEDMPWWGTSGACPQVAGLAALVLSVAPQASPAQVAATIRDTCTALPEGANCVGRGMINCEAAVHKAMRDLRVA</sequence>
<dbReference type="InterPro" id="IPR000209">
    <property type="entry name" value="Peptidase_S8/S53_dom"/>
</dbReference>
<evidence type="ECO:0000256" key="6">
    <source>
        <dbReference type="RuleBase" id="RU003355"/>
    </source>
</evidence>
<dbReference type="PROSITE" id="PS00136">
    <property type="entry name" value="SUBTILASE_ASP"/>
    <property type="match status" value="1"/>
</dbReference>
<dbReference type="Gene3D" id="3.40.50.200">
    <property type="entry name" value="Peptidase S8/S53 domain"/>
    <property type="match status" value="1"/>
</dbReference>
<dbReference type="EMBL" id="JACICD010000005">
    <property type="protein sequence ID" value="MBB3772424.1"/>
    <property type="molecule type" value="Genomic_DNA"/>
</dbReference>
<keyword evidence="2 5" id="KW-0645">Protease</keyword>
<proteinExistence type="inferred from homology"/>
<dbReference type="PROSITE" id="PS00138">
    <property type="entry name" value="SUBTILASE_SER"/>
    <property type="match status" value="1"/>
</dbReference>
<dbReference type="PROSITE" id="PS51892">
    <property type="entry name" value="SUBTILASE"/>
    <property type="match status" value="1"/>
</dbReference>
<dbReference type="AlphaFoldDB" id="A0A839ZCF1"/>
<dbReference type="RefSeq" id="WP_183190579.1">
    <property type="nucleotide sequence ID" value="NZ_JACICD010000005.1"/>
</dbReference>
<dbReference type="CDD" id="cd00306">
    <property type="entry name" value="Peptidases_S8_S53"/>
    <property type="match status" value="1"/>
</dbReference>
<dbReference type="InterPro" id="IPR036852">
    <property type="entry name" value="Peptidase_S8/S53_dom_sf"/>
</dbReference>
<feature type="active site" description="Charge relay system" evidence="5">
    <location>
        <position position="354"/>
    </location>
</feature>
<evidence type="ECO:0000256" key="5">
    <source>
        <dbReference type="PROSITE-ProRule" id="PRU01240"/>
    </source>
</evidence>
<evidence type="ECO:0000313" key="8">
    <source>
        <dbReference type="EMBL" id="MBB3772424.1"/>
    </source>
</evidence>
<feature type="active site" description="Charge relay system" evidence="5">
    <location>
        <position position="164"/>
    </location>
</feature>
<protein>
    <submittedName>
        <fullName evidence="8">Subtilisin family serine protease</fullName>
    </submittedName>
</protein>
<keyword evidence="9" id="KW-1185">Reference proteome</keyword>
<keyword evidence="4 5" id="KW-0720">Serine protease</keyword>
<comment type="caution">
    <text evidence="8">The sequence shown here is derived from an EMBL/GenBank/DDBJ whole genome shotgun (WGS) entry which is preliminary data.</text>
</comment>
<reference evidence="8 9" key="1">
    <citation type="submission" date="2020-08" db="EMBL/GenBank/DDBJ databases">
        <title>Genomic Encyclopedia of Type Strains, Phase IV (KMG-IV): sequencing the most valuable type-strain genomes for metagenomic binning, comparative biology and taxonomic classification.</title>
        <authorList>
            <person name="Goeker M."/>
        </authorList>
    </citation>
    <scope>NUCLEOTIDE SEQUENCE [LARGE SCALE GENOMIC DNA]</scope>
    <source>
        <strain evidence="8 9">DSM 5895</strain>
    </source>
</reference>
<evidence type="ECO:0000256" key="1">
    <source>
        <dbReference type="ARBA" id="ARBA00011073"/>
    </source>
</evidence>
<feature type="domain" description="Peptidase S8/S53" evidence="7">
    <location>
        <begin position="120"/>
        <end position="390"/>
    </location>
</feature>
<comment type="similarity">
    <text evidence="1 5 6">Belongs to the peptidase S8 family.</text>
</comment>
<evidence type="ECO:0000259" key="7">
    <source>
        <dbReference type="Pfam" id="PF00082"/>
    </source>
</evidence>
<feature type="active site" description="Charge relay system" evidence="5">
    <location>
        <position position="129"/>
    </location>
</feature>